<dbReference type="InterPro" id="IPR004185">
    <property type="entry name" value="Glyco_hydro_13_lg-like_dom"/>
</dbReference>
<keyword evidence="6" id="KW-1185">Reference proteome</keyword>
<dbReference type="Proteomes" id="UP000243819">
    <property type="component" value="Unassembled WGS sequence"/>
</dbReference>
<accession>A0A1H9ZQC4</accession>
<name>A0A1H9ZQC4_9FIRM</name>
<sequence>MLIQAIHHLPKNNYAFIVNDKEVEIRIQTGPEVKKVEIIYGDKYDWDSTVSQLDMTVLGRDELFTYWYCRLYCPAKRITYGFKVYGPDQVIWVKETGYTSEPIEGHRELFDFPWVHVSDALTISDWVRDAVFYQIFPDRFANGDTSNDPTNLTPWDSPPTPTSFYGGDLQGIIDKLDYLSELGINAIYLTPIFTAPSNHKYDTVDYKTIDPHFGDLSTLKKLVNACHNRGIKVILDAVFNHIGWYSPQFQDVLKHGNQSKFADWFNISDFPLRTHPNPNYECFGFVASMPKLNTTNPEVKEFLLDIAEYWIKEANIDGWRLDVANEIDHQFWRDFRRRVKAIKPDAYIVGEIMFFAGPWLQGDQFDGVMNYRLTEALIDYVAEGKIDSKEFTHQLNKVLFYYQRSAMLGNLNLLDSHDTPRFLTRCKGNKKLFKLAAMLMFSLPGAPCIYYGDEIGMEGGHDPDCRRGMIWNKAKQDGELLDWYRRLIAVRRNHPAFSRGDIEVLNLGNLAAWKRWWQGEEYLVLANPSLEEVKIDGNQCEGYYIDLLKGDKVKIDKYFLLQSQMGLILKKLETY</sequence>
<dbReference type="Gene3D" id="3.20.20.80">
    <property type="entry name" value="Glycosidases"/>
    <property type="match status" value="1"/>
</dbReference>
<dbReference type="Pfam" id="PF02903">
    <property type="entry name" value="Alpha-amylase_N"/>
    <property type="match status" value="1"/>
</dbReference>
<dbReference type="EMBL" id="FOIF01000012">
    <property type="protein sequence ID" value="SES83981.1"/>
    <property type="molecule type" value="Genomic_DNA"/>
</dbReference>
<dbReference type="InterPro" id="IPR045857">
    <property type="entry name" value="O16G_dom_2"/>
</dbReference>
<dbReference type="InterPro" id="IPR006047">
    <property type="entry name" value="GH13_cat_dom"/>
</dbReference>
<dbReference type="PANTHER" id="PTHR10357:SF210">
    <property type="entry name" value="MALTODEXTRIN GLUCOSIDASE"/>
    <property type="match status" value="1"/>
</dbReference>
<keyword evidence="3 5" id="KW-0326">Glycosidase</keyword>
<dbReference type="GO" id="GO:0005975">
    <property type="term" value="P:carbohydrate metabolic process"/>
    <property type="evidence" value="ECO:0007669"/>
    <property type="project" value="InterPro"/>
</dbReference>
<dbReference type="Pfam" id="PF00128">
    <property type="entry name" value="Alpha-amylase"/>
    <property type="match status" value="1"/>
</dbReference>
<dbReference type="SMART" id="SM00642">
    <property type="entry name" value="Aamy"/>
    <property type="match status" value="1"/>
</dbReference>
<dbReference type="STRING" id="1120990.SAMN03080614_101214"/>
<feature type="domain" description="Glycosyl hydrolase family 13 catalytic" evidence="4">
    <location>
        <begin position="134"/>
        <end position="491"/>
    </location>
</feature>
<reference evidence="6" key="1">
    <citation type="submission" date="2016-10" db="EMBL/GenBank/DDBJ databases">
        <authorList>
            <person name="Varghese N."/>
            <person name="Submissions S."/>
        </authorList>
    </citation>
    <scope>NUCLEOTIDE SEQUENCE [LARGE SCALE GENOMIC DNA]</scope>
    <source>
        <strain evidence="6">DSM 13577</strain>
    </source>
</reference>
<evidence type="ECO:0000259" key="4">
    <source>
        <dbReference type="SMART" id="SM00642"/>
    </source>
</evidence>
<dbReference type="CDD" id="cd02857">
    <property type="entry name" value="E_set_CDase_PDE_N"/>
    <property type="match status" value="1"/>
</dbReference>
<keyword evidence="2" id="KW-0378">Hydrolase</keyword>
<proteinExistence type="inferred from homology"/>
<dbReference type="OrthoDB" id="9805159at2"/>
<dbReference type="AlphaFoldDB" id="A0A1H9ZQC4"/>
<evidence type="ECO:0000256" key="1">
    <source>
        <dbReference type="ARBA" id="ARBA00008061"/>
    </source>
</evidence>
<evidence type="ECO:0000256" key="2">
    <source>
        <dbReference type="ARBA" id="ARBA00022801"/>
    </source>
</evidence>
<gene>
    <name evidence="5" type="ORF">SAMN03080614_101214</name>
</gene>
<evidence type="ECO:0000313" key="6">
    <source>
        <dbReference type="Proteomes" id="UP000243819"/>
    </source>
</evidence>
<dbReference type="PANTHER" id="PTHR10357">
    <property type="entry name" value="ALPHA-AMYLASE FAMILY MEMBER"/>
    <property type="match status" value="1"/>
</dbReference>
<dbReference type="Gene3D" id="2.60.40.10">
    <property type="entry name" value="Immunoglobulins"/>
    <property type="match status" value="1"/>
</dbReference>
<evidence type="ECO:0000313" key="5">
    <source>
        <dbReference type="EMBL" id="SES83981.1"/>
    </source>
</evidence>
<comment type="similarity">
    <text evidence="1">Belongs to the glycosyl hydrolase 13 family.</text>
</comment>
<evidence type="ECO:0000256" key="3">
    <source>
        <dbReference type="ARBA" id="ARBA00023295"/>
    </source>
</evidence>
<dbReference type="CDD" id="cd11338">
    <property type="entry name" value="AmyAc_CMD"/>
    <property type="match status" value="1"/>
</dbReference>
<dbReference type="SUPFAM" id="SSF51445">
    <property type="entry name" value="(Trans)glycosidases"/>
    <property type="match status" value="1"/>
</dbReference>
<organism evidence="5 6">
    <name type="scientific">Anaerobranca gottschalkii DSM 13577</name>
    <dbReference type="NCBI Taxonomy" id="1120990"/>
    <lineage>
        <taxon>Bacteria</taxon>
        <taxon>Bacillati</taxon>
        <taxon>Bacillota</taxon>
        <taxon>Clostridia</taxon>
        <taxon>Eubacteriales</taxon>
        <taxon>Proteinivoracaceae</taxon>
        <taxon>Anaerobranca</taxon>
    </lineage>
</organism>
<dbReference type="RefSeq" id="WP_091349753.1">
    <property type="nucleotide sequence ID" value="NZ_FOIF01000012.1"/>
</dbReference>
<dbReference type="Gene3D" id="3.90.400.10">
    <property type="entry name" value="Oligo-1,6-glucosidase, Domain 2"/>
    <property type="match status" value="1"/>
</dbReference>
<dbReference type="GO" id="GO:0004553">
    <property type="term" value="F:hydrolase activity, hydrolyzing O-glycosyl compounds"/>
    <property type="evidence" value="ECO:0007669"/>
    <property type="project" value="InterPro"/>
</dbReference>
<dbReference type="InterPro" id="IPR013783">
    <property type="entry name" value="Ig-like_fold"/>
</dbReference>
<protein>
    <submittedName>
        <fullName evidence="5">Glycosidase</fullName>
    </submittedName>
</protein>
<dbReference type="InterPro" id="IPR017853">
    <property type="entry name" value="GH"/>
</dbReference>